<evidence type="ECO:0000259" key="3">
    <source>
        <dbReference type="Pfam" id="PF14603"/>
    </source>
</evidence>
<dbReference type="InterPro" id="IPR043443">
    <property type="entry name" value="FYB1/2-like"/>
</dbReference>
<dbReference type="PANTHER" id="PTHR16830">
    <property type="entry name" value="SH2 CONTAINING ADAPTOR PRAM-1 RELATED"/>
    <property type="match status" value="1"/>
</dbReference>
<reference evidence="4" key="3">
    <citation type="submission" date="2025-09" db="UniProtKB">
        <authorList>
            <consortium name="Ensembl"/>
        </authorList>
    </citation>
    <scope>IDENTIFICATION</scope>
</reference>
<gene>
    <name evidence="4" type="primary">GPKOW</name>
</gene>
<dbReference type="GO" id="GO:0050852">
    <property type="term" value="P:T cell receptor signaling pathway"/>
    <property type="evidence" value="ECO:0007669"/>
    <property type="project" value="TreeGrafter"/>
</dbReference>
<feature type="region of interest" description="Disordered" evidence="2">
    <location>
        <begin position="1"/>
        <end position="35"/>
    </location>
</feature>
<dbReference type="InterPro" id="IPR036028">
    <property type="entry name" value="SH3-like_dom_sf"/>
</dbReference>
<reference evidence="5" key="1">
    <citation type="journal article" date="2018" name="PLoS ONE">
        <title>Chinook salmon (Oncorhynchus tshawytscha) genome and transcriptome.</title>
        <authorList>
            <person name="Christensen K.A."/>
            <person name="Leong J.S."/>
            <person name="Sakhrani D."/>
            <person name="Biagi C.A."/>
            <person name="Minkley D.R."/>
            <person name="Withler R.E."/>
            <person name="Rondeau E.B."/>
            <person name="Koop B.F."/>
            <person name="Devlin R.H."/>
        </authorList>
    </citation>
    <scope>NUCLEOTIDE SEQUENCE [LARGE SCALE GENOMIC DNA]</scope>
</reference>
<dbReference type="Pfam" id="PF14603">
    <property type="entry name" value="hSH3"/>
    <property type="match status" value="1"/>
</dbReference>
<dbReference type="GeneTree" id="ENSGT00530000063460"/>
<proteinExistence type="predicted"/>
<dbReference type="AlphaFoldDB" id="A0AAZ3R854"/>
<keyword evidence="5" id="KW-1185">Reference proteome</keyword>
<dbReference type="Ensembl" id="ENSOTST00005190091.1">
    <property type="protein sequence ID" value="ENSOTSP00005136309.1"/>
    <property type="gene ID" value="ENSOTSG00005052740.1"/>
</dbReference>
<accession>A0AAZ3R854</accession>
<protein>
    <recommendedName>
        <fullName evidence="3">Helically-extended SH3 domain-containing protein</fullName>
    </recommendedName>
</protein>
<dbReference type="Gene3D" id="2.30.30.40">
    <property type="entry name" value="SH3 Domains"/>
    <property type="match status" value="2"/>
</dbReference>
<dbReference type="SUPFAM" id="SSF50044">
    <property type="entry name" value="SH3-domain"/>
    <property type="match status" value="2"/>
</dbReference>
<dbReference type="InterPro" id="IPR029294">
    <property type="entry name" value="hSH3"/>
</dbReference>
<evidence type="ECO:0000256" key="1">
    <source>
        <dbReference type="ARBA" id="ARBA00022553"/>
    </source>
</evidence>
<dbReference type="Proteomes" id="UP000694402">
    <property type="component" value="Unassembled WGS sequence"/>
</dbReference>
<evidence type="ECO:0000313" key="5">
    <source>
        <dbReference type="Proteomes" id="UP000694402"/>
    </source>
</evidence>
<dbReference type="GO" id="GO:0005886">
    <property type="term" value="C:plasma membrane"/>
    <property type="evidence" value="ECO:0007669"/>
    <property type="project" value="InterPro"/>
</dbReference>
<keyword evidence="1" id="KW-0597">Phosphoprotein</keyword>
<organism evidence="4 5">
    <name type="scientific">Oncorhynchus tshawytscha</name>
    <name type="common">Chinook salmon</name>
    <name type="synonym">Salmo tshawytscha</name>
    <dbReference type="NCBI Taxonomy" id="74940"/>
    <lineage>
        <taxon>Eukaryota</taxon>
        <taxon>Metazoa</taxon>
        <taxon>Chordata</taxon>
        <taxon>Craniata</taxon>
        <taxon>Vertebrata</taxon>
        <taxon>Euteleostomi</taxon>
        <taxon>Actinopterygii</taxon>
        <taxon>Neopterygii</taxon>
        <taxon>Teleostei</taxon>
        <taxon>Protacanthopterygii</taxon>
        <taxon>Salmoniformes</taxon>
        <taxon>Salmonidae</taxon>
        <taxon>Salmoninae</taxon>
        <taxon>Oncorhynchus</taxon>
    </lineage>
</organism>
<name>A0AAZ3R854_ONCTS</name>
<dbReference type="GO" id="GO:0007229">
    <property type="term" value="P:integrin-mediated signaling pathway"/>
    <property type="evidence" value="ECO:0007669"/>
    <property type="project" value="InterPro"/>
</dbReference>
<dbReference type="PANTHER" id="PTHR16830:SF12">
    <property type="entry name" value="PDZ DOMAIN-CONTAINING PROTEIN"/>
    <property type="match status" value="1"/>
</dbReference>
<feature type="domain" description="Helically-extended SH3" evidence="3">
    <location>
        <begin position="137"/>
        <end position="225"/>
    </location>
</feature>
<evidence type="ECO:0000256" key="2">
    <source>
        <dbReference type="SAM" id="MobiDB-lite"/>
    </source>
</evidence>
<evidence type="ECO:0000313" key="4">
    <source>
        <dbReference type="Ensembl" id="ENSOTSP00005136309.1"/>
    </source>
</evidence>
<dbReference type="GO" id="GO:0072659">
    <property type="term" value="P:protein localization to plasma membrane"/>
    <property type="evidence" value="ECO:0007669"/>
    <property type="project" value="TreeGrafter"/>
</dbReference>
<sequence length="233" mass="26897">MIDKGNQEEVKTTSSDKNKQKELSRQERREQKEILERENKYRKKFKLGTGDIEVLHMARVRHDWQGGKQDLTVRQGDSVEILRVENNPGGMWLARTQTGTYDYDDVQGINNDFPLPPPKISLHPKMSKKLEKDEQEFRKKFKFEGPIKVLHCMMVDASIKKAGGKDLAVVQGEILEIIQLTSGKKALCRNEQGKYGYVPRVVLLQAEGEDVYDDVDHINDIYDNDNVYDHTIH</sequence>
<reference evidence="4" key="2">
    <citation type="submission" date="2025-08" db="UniProtKB">
        <authorList>
            <consortium name="Ensembl"/>
        </authorList>
    </citation>
    <scope>IDENTIFICATION</scope>
</reference>